<feature type="region of interest" description="Disordered" evidence="1">
    <location>
        <begin position="1"/>
        <end position="74"/>
    </location>
</feature>
<dbReference type="Proteomes" id="UP000318571">
    <property type="component" value="Chromosome 4"/>
</dbReference>
<keyword evidence="2" id="KW-0472">Membrane</keyword>
<evidence type="ECO:0000313" key="4">
    <source>
        <dbReference type="Proteomes" id="UP000318571"/>
    </source>
</evidence>
<dbReference type="GO" id="GO:0016020">
    <property type="term" value="C:membrane"/>
    <property type="evidence" value="ECO:0007669"/>
    <property type="project" value="InterPro"/>
</dbReference>
<keyword evidence="2" id="KW-0812">Transmembrane</keyword>
<dbReference type="GO" id="GO:0006811">
    <property type="term" value="P:monoatomic ion transport"/>
    <property type="evidence" value="ECO:0007669"/>
    <property type="project" value="InterPro"/>
</dbReference>
<name>A0A553NNW9_TIGCA</name>
<dbReference type="Gene3D" id="1.20.58.390">
    <property type="entry name" value="Neurotransmitter-gated ion-channel transmembrane domain"/>
    <property type="match status" value="1"/>
</dbReference>
<dbReference type="InterPro" id="IPR036719">
    <property type="entry name" value="Neuro-gated_channel_TM_sf"/>
</dbReference>
<dbReference type="InterPro" id="IPR038050">
    <property type="entry name" value="Neuro_actylchol_rec"/>
</dbReference>
<dbReference type="SUPFAM" id="SSF90112">
    <property type="entry name" value="Neurotransmitter-gated ion-channel transmembrane pore"/>
    <property type="match status" value="1"/>
</dbReference>
<dbReference type="EMBL" id="VCGU01000011">
    <property type="protein sequence ID" value="TRY67124.1"/>
    <property type="molecule type" value="Genomic_DNA"/>
</dbReference>
<organism evidence="3 4">
    <name type="scientific">Tigriopus californicus</name>
    <name type="common">Marine copepod</name>
    <dbReference type="NCBI Taxonomy" id="6832"/>
    <lineage>
        <taxon>Eukaryota</taxon>
        <taxon>Metazoa</taxon>
        <taxon>Ecdysozoa</taxon>
        <taxon>Arthropoda</taxon>
        <taxon>Crustacea</taxon>
        <taxon>Multicrustacea</taxon>
        <taxon>Hexanauplia</taxon>
        <taxon>Copepoda</taxon>
        <taxon>Harpacticoida</taxon>
        <taxon>Harpacticidae</taxon>
        <taxon>Tigriopus</taxon>
    </lineage>
</organism>
<gene>
    <name evidence="3" type="ORF">TCAL_13125</name>
</gene>
<keyword evidence="4" id="KW-1185">Reference proteome</keyword>
<reference evidence="3 4" key="1">
    <citation type="journal article" date="2018" name="Nat. Ecol. Evol.">
        <title>Genomic signatures of mitonuclear coevolution across populations of Tigriopus californicus.</title>
        <authorList>
            <person name="Barreto F.S."/>
            <person name="Watson E.T."/>
            <person name="Lima T.G."/>
            <person name="Willett C.S."/>
            <person name="Edmands S."/>
            <person name="Li W."/>
            <person name="Burton R.S."/>
        </authorList>
    </citation>
    <scope>NUCLEOTIDE SEQUENCE [LARGE SCALE GENOMIC DNA]</scope>
    <source>
        <strain evidence="3 4">San Diego</strain>
    </source>
</reference>
<feature type="transmembrane region" description="Helical" evidence="2">
    <location>
        <begin position="159"/>
        <end position="181"/>
    </location>
</feature>
<evidence type="ECO:0000256" key="1">
    <source>
        <dbReference type="SAM" id="MobiDB-lite"/>
    </source>
</evidence>
<sequence length="188" mass="21128">MANGNLGHGAPFGPNNWPNTHFPDIDDGEGEFLASFGNGSVSRRTSKESQQRGQVDIRVIPPSNSESTVPSPQIDRYSNGTQYFEPHLSHTNPSPNSLGGRCSGNPGRRLSSNPIINALDSDMDINKIIAMMADKQREDDQINEILKDWKMLAQKIDYFLFWVFLIITFLTSFLFIFVLPYHNRGKLL</sequence>
<evidence type="ECO:0000256" key="2">
    <source>
        <dbReference type="SAM" id="Phobius"/>
    </source>
</evidence>
<proteinExistence type="predicted"/>
<accession>A0A553NNW9</accession>
<protein>
    <recommendedName>
        <fullName evidence="5">Neurotransmitter-gated ion-channel transmembrane domain-containing protein</fullName>
    </recommendedName>
</protein>
<evidence type="ECO:0008006" key="5">
    <source>
        <dbReference type="Google" id="ProtNLM"/>
    </source>
</evidence>
<feature type="compositionally biased region" description="Polar residues" evidence="1">
    <location>
        <begin position="62"/>
        <end position="74"/>
    </location>
</feature>
<comment type="caution">
    <text evidence="3">The sequence shown here is derived from an EMBL/GenBank/DDBJ whole genome shotgun (WGS) entry which is preliminary data.</text>
</comment>
<dbReference type="AlphaFoldDB" id="A0A553NNW9"/>
<evidence type="ECO:0000313" key="3">
    <source>
        <dbReference type="EMBL" id="TRY67124.1"/>
    </source>
</evidence>
<keyword evidence="2" id="KW-1133">Transmembrane helix</keyword>